<evidence type="ECO:0000313" key="6">
    <source>
        <dbReference type="Proteomes" id="UP001210211"/>
    </source>
</evidence>
<proteinExistence type="inferred from homology"/>
<dbReference type="InterPro" id="IPR006969">
    <property type="entry name" value="Stig-like"/>
</dbReference>
<feature type="signal peptide" evidence="4">
    <location>
        <begin position="1"/>
        <end position="25"/>
    </location>
</feature>
<dbReference type="EMBL" id="JAMRDG010000002">
    <property type="protein sequence ID" value="KAJ3685645.1"/>
    <property type="molecule type" value="Genomic_DNA"/>
</dbReference>
<feature type="chain" id="PRO_5042112870" description="Stigma-specific STIG1-like protein 1" evidence="4">
    <location>
        <begin position="26"/>
        <end position="147"/>
    </location>
</feature>
<dbReference type="PANTHER" id="PTHR33227">
    <property type="entry name" value="STIGMA-SPECIFIC STIG1-LIKE PROTEIN 3"/>
    <property type="match status" value="1"/>
</dbReference>
<sequence length="147" mass="16214">MAMRKGHILLLALLVIAMTPSKASSNPPMDKDEENEISHTGTSSYDSMRGFNFLVNRNNPRETATCDKFPRVCRAKGSAGPDCCKKQCVDVMTDNLNCGECGRRCRYGQTCCSGNCVDVMYDKRNCGACKNRCKKGSFCNFGMCSYA</sequence>
<evidence type="ECO:0000256" key="3">
    <source>
        <dbReference type="SAM" id="MobiDB-lite"/>
    </source>
</evidence>
<evidence type="ECO:0000256" key="2">
    <source>
        <dbReference type="ARBA" id="ARBA00022729"/>
    </source>
</evidence>
<accession>A0AAD5WBE5</accession>
<protein>
    <recommendedName>
        <fullName evidence="7">Stigma-specific STIG1-like protein 1</fullName>
    </recommendedName>
</protein>
<keyword evidence="2 4" id="KW-0732">Signal</keyword>
<gene>
    <name evidence="5" type="ORF">LUZ61_014809</name>
</gene>
<reference evidence="5 6" key="1">
    <citation type="journal article" date="2022" name="Cell">
        <title>Repeat-based holocentromeres influence genome architecture and karyotype evolution.</title>
        <authorList>
            <person name="Hofstatter P.G."/>
            <person name="Thangavel G."/>
            <person name="Lux T."/>
            <person name="Neumann P."/>
            <person name="Vondrak T."/>
            <person name="Novak P."/>
            <person name="Zhang M."/>
            <person name="Costa L."/>
            <person name="Castellani M."/>
            <person name="Scott A."/>
            <person name="Toegelov H."/>
            <person name="Fuchs J."/>
            <person name="Mata-Sucre Y."/>
            <person name="Dias Y."/>
            <person name="Vanzela A.L.L."/>
            <person name="Huettel B."/>
            <person name="Almeida C.C.S."/>
            <person name="Simkova H."/>
            <person name="Souza G."/>
            <person name="Pedrosa-Harand A."/>
            <person name="Macas J."/>
            <person name="Mayer K.F.X."/>
            <person name="Houben A."/>
            <person name="Marques A."/>
        </authorList>
    </citation>
    <scope>NUCLEOTIDE SEQUENCE [LARGE SCALE GENOMIC DNA]</scope>
    <source>
        <strain evidence="5">RhyTen1mFocal</strain>
    </source>
</reference>
<dbReference type="Pfam" id="PF04885">
    <property type="entry name" value="Stig1"/>
    <property type="match status" value="1"/>
</dbReference>
<evidence type="ECO:0000256" key="4">
    <source>
        <dbReference type="SAM" id="SignalP"/>
    </source>
</evidence>
<comment type="caution">
    <text evidence="5">The sequence shown here is derived from an EMBL/GenBank/DDBJ whole genome shotgun (WGS) entry which is preliminary data.</text>
</comment>
<comment type="similarity">
    <text evidence="1">Belongs to the STIG1 family.</text>
</comment>
<evidence type="ECO:0000313" key="5">
    <source>
        <dbReference type="EMBL" id="KAJ3685645.1"/>
    </source>
</evidence>
<organism evidence="5 6">
    <name type="scientific">Rhynchospora tenuis</name>
    <dbReference type="NCBI Taxonomy" id="198213"/>
    <lineage>
        <taxon>Eukaryota</taxon>
        <taxon>Viridiplantae</taxon>
        <taxon>Streptophyta</taxon>
        <taxon>Embryophyta</taxon>
        <taxon>Tracheophyta</taxon>
        <taxon>Spermatophyta</taxon>
        <taxon>Magnoliopsida</taxon>
        <taxon>Liliopsida</taxon>
        <taxon>Poales</taxon>
        <taxon>Cyperaceae</taxon>
        <taxon>Cyperoideae</taxon>
        <taxon>Rhynchosporeae</taxon>
        <taxon>Rhynchospora</taxon>
    </lineage>
</organism>
<dbReference type="AlphaFoldDB" id="A0AAD5WBE5"/>
<evidence type="ECO:0008006" key="7">
    <source>
        <dbReference type="Google" id="ProtNLM"/>
    </source>
</evidence>
<name>A0AAD5WBE5_9POAL</name>
<feature type="region of interest" description="Disordered" evidence="3">
    <location>
        <begin position="22"/>
        <end position="43"/>
    </location>
</feature>
<evidence type="ECO:0000256" key="1">
    <source>
        <dbReference type="ARBA" id="ARBA00006010"/>
    </source>
</evidence>
<dbReference type="PANTHER" id="PTHR33227:SF21">
    <property type="entry name" value="F12F1.21 PROTEIN"/>
    <property type="match status" value="1"/>
</dbReference>
<dbReference type="Proteomes" id="UP001210211">
    <property type="component" value="Unassembled WGS sequence"/>
</dbReference>
<keyword evidence="6" id="KW-1185">Reference proteome</keyword>